<dbReference type="KEGG" id="npi:G7071_16915"/>
<feature type="transmembrane region" description="Helical" evidence="1">
    <location>
        <begin position="253"/>
        <end position="270"/>
    </location>
</feature>
<feature type="transmembrane region" description="Helical" evidence="1">
    <location>
        <begin position="203"/>
        <end position="221"/>
    </location>
</feature>
<gene>
    <name evidence="2" type="ORF">G7071_16915</name>
</gene>
<feature type="transmembrane region" description="Helical" evidence="1">
    <location>
        <begin position="124"/>
        <end position="151"/>
    </location>
</feature>
<reference evidence="2 3" key="1">
    <citation type="submission" date="2020-03" db="EMBL/GenBank/DDBJ databases">
        <title>Nocardioides sp. nov., isolated from fish.</title>
        <authorList>
            <person name="Hyun D.-W."/>
            <person name="Bae J.-W."/>
        </authorList>
    </citation>
    <scope>NUCLEOTIDE SEQUENCE [LARGE SCALE GENOMIC DNA]</scope>
    <source>
        <strain evidence="2 3">HDW12A</strain>
    </source>
</reference>
<protein>
    <submittedName>
        <fullName evidence="2">Uncharacterized protein</fullName>
    </submittedName>
</protein>
<keyword evidence="1" id="KW-1133">Transmembrane helix</keyword>
<proteinExistence type="predicted"/>
<dbReference type="Proteomes" id="UP000502035">
    <property type="component" value="Chromosome"/>
</dbReference>
<feature type="transmembrane region" description="Helical" evidence="1">
    <location>
        <begin position="163"/>
        <end position="196"/>
    </location>
</feature>
<dbReference type="EMBL" id="CP049866">
    <property type="protein sequence ID" value="QIK76860.1"/>
    <property type="molecule type" value="Genomic_DNA"/>
</dbReference>
<feature type="transmembrane region" description="Helical" evidence="1">
    <location>
        <begin position="91"/>
        <end position="112"/>
    </location>
</feature>
<evidence type="ECO:0000313" key="3">
    <source>
        <dbReference type="Proteomes" id="UP000502035"/>
    </source>
</evidence>
<organism evidence="2 3">
    <name type="scientific">Nocardioides piscis</name>
    <dbReference type="NCBI Taxonomy" id="2714938"/>
    <lineage>
        <taxon>Bacteria</taxon>
        <taxon>Bacillati</taxon>
        <taxon>Actinomycetota</taxon>
        <taxon>Actinomycetes</taxon>
        <taxon>Propionibacteriales</taxon>
        <taxon>Nocardioidaceae</taxon>
        <taxon>Nocardioides</taxon>
    </lineage>
</organism>
<dbReference type="AlphaFoldDB" id="A0A6G7YJF1"/>
<feature type="transmembrane region" description="Helical" evidence="1">
    <location>
        <begin position="327"/>
        <end position="349"/>
    </location>
</feature>
<evidence type="ECO:0000256" key="1">
    <source>
        <dbReference type="SAM" id="Phobius"/>
    </source>
</evidence>
<keyword evidence="3" id="KW-1185">Reference proteome</keyword>
<keyword evidence="1" id="KW-0472">Membrane</keyword>
<name>A0A6G7YJF1_9ACTN</name>
<keyword evidence="1" id="KW-0812">Transmembrane</keyword>
<feature type="transmembrane region" description="Helical" evidence="1">
    <location>
        <begin position="277"/>
        <end position="295"/>
    </location>
</feature>
<feature type="transmembrane region" description="Helical" evidence="1">
    <location>
        <begin position="301"/>
        <end position="320"/>
    </location>
</feature>
<accession>A0A6G7YJF1</accession>
<evidence type="ECO:0000313" key="2">
    <source>
        <dbReference type="EMBL" id="QIK76860.1"/>
    </source>
</evidence>
<sequence length="611" mass="65841">MPVPDDGPADASRQGPGGRSRVWLGLAAVVVGLVDQVGRVLPAQWPRRHLDFSWMLGLDLVRGQEISFGPDFIFSYGPWGFLASPSGVDPVTLVASGSLRFVAVMLLFLAIASTLRSLRFAVPVAAVVCLLVANGGQPGWILLLAMTAWVLTTTIRRVRPPWWAVAVAATVSALLFQMKFTEGVLGVALVGVLVLAGDRLRSAIVAVVAFVVAFPILWVWAGSDLVDVPEWLRLGWEVVRGYSDAMNYEDPNILFVVLLLALVATALTALTARGLPLLGRVCALGALAFFGRLALGMPDGGHLMPAYAAVLTVLVVLLAARGVPMVVGAFGLVVATCLALLLIVGTPLLPPRQVTFDDPSLAAWPSERKKEVAQARSDLVADLSIDPEVVEALRGHPVSVDPWEISAAWAHELDWSPLPVFQQYSVFTPRLDELNAEALLADRGRRVLRERQVHHDRNPVWESPAYTLALLCHFRAVAEDGSWTAYARTGRSRCGAEQQVQTRRVAAGEEIALPTPRGALVAVRFTPDHRAPTDRALGVLGIARNLLHATVDGTRWRLPEALAQGPLLVGAPDSEPVLFGAEPGRSISFDRAGELEIVEIPLETAATKRER</sequence>
<dbReference type="RefSeq" id="WP_166320545.1">
    <property type="nucleotide sequence ID" value="NZ_CP049866.1"/>
</dbReference>